<evidence type="ECO:0000256" key="1">
    <source>
        <dbReference type="SAM" id="MobiDB-lite"/>
    </source>
</evidence>
<dbReference type="Proteomes" id="UP000250235">
    <property type="component" value="Unassembled WGS sequence"/>
</dbReference>
<feature type="compositionally biased region" description="Basic residues" evidence="1">
    <location>
        <begin position="1"/>
        <end position="14"/>
    </location>
</feature>
<dbReference type="AlphaFoldDB" id="A0A2Z7B3Z5"/>
<feature type="compositionally biased region" description="Basic and acidic residues" evidence="1">
    <location>
        <begin position="43"/>
        <end position="57"/>
    </location>
</feature>
<feature type="region of interest" description="Disordered" evidence="1">
    <location>
        <begin position="1"/>
        <end position="87"/>
    </location>
</feature>
<accession>A0A2Z7B3Z5</accession>
<reference evidence="2 3" key="1">
    <citation type="journal article" date="2015" name="Proc. Natl. Acad. Sci. U.S.A.">
        <title>The resurrection genome of Boea hygrometrica: A blueprint for survival of dehydration.</title>
        <authorList>
            <person name="Xiao L."/>
            <person name="Yang G."/>
            <person name="Zhang L."/>
            <person name="Yang X."/>
            <person name="Zhao S."/>
            <person name="Ji Z."/>
            <person name="Zhou Q."/>
            <person name="Hu M."/>
            <person name="Wang Y."/>
            <person name="Chen M."/>
            <person name="Xu Y."/>
            <person name="Jin H."/>
            <person name="Xiao X."/>
            <person name="Hu G."/>
            <person name="Bao F."/>
            <person name="Hu Y."/>
            <person name="Wan P."/>
            <person name="Li L."/>
            <person name="Deng X."/>
            <person name="Kuang T."/>
            <person name="Xiang C."/>
            <person name="Zhu J.K."/>
            <person name="Oliver M.J."/>
            <person name="He Y."/>
        </authorList>
    </citation>
    <scope>NUCLEOTIDE SEQUENCE [LARGE SCALE GENOMIC DNA]</scope>
    <source>
        <strain evidence="3">cv. XS01</strain>
    </source>
</reference>
<sequence length="87" mass="9413">MPPRVRRTAAARRRLPPEQRPRPETRVLRQPALEGLKNLARMETPRKDDRNKSDHDGGGTAARRGGAWRSGGGCEVEEGGGGARCGG</sequence>
<feature type="compositionally biased region" description="Basic and acidic residues" evidence="1">
    <location>
        <begin position="15"/>
        <end position="27"/>
    </location>
</feature>
<gene>
    <name evidence="2" type="ORF">F511_20032</name>
</gene>
<dbReference type="EMBL" id="KV010158">
    <property type="protein sequence ID" value="KZV28267.1"/>
    <property type="molecule type" value="Genomic_DNA"/>
</dbReference>
<feature type="compositionally biased region" description="Gly residues" evidence="1">
    <location>
        <begin position="68"/>
        <end position="87"/>
    </location>
</feature>
<proteinExistence type="predicted"/>
<keyword evidence="3" id="KW-1185">Reference proteome</keyword>
<evidence type="ECO:0000313" key="3">
    <source>
        <dbReference type="Proteomes" id="UP000250235"/>
    </source>
</evidence>
<evidence type="ECO:0000313" key="2">
    <source>
        <dbReference type="EMBL" id="KZV28267.1"/>
    </source>
</evidence>
<protein>
    <submittedName>
        <fullName evidence="2">Uncharacterized protein</fullName>
    </submittedName>
</protein>
<name>A0A2Z7B3Z5_9LAMI</name>
<organism evidence="2 3">
    <name type="scientific">Dorcoceras hygrometricum</name>
    <dbReference type="NCBI Taxonomy" id="472368"/>
    <lineage>
        <taxon>Eukaryota</taxon>
        <taxon>Viridiplantae</taxon>
        <taxon>Streptophyta</taxon>
        <taxon>Embryophyta</taxon>
        <taxon>Tracheophyta</taxon>
        <taxon>Spermatophyta</taxon>
        <taxon>Magnoliopsida</taxon>
        <taxon>eudicotyledons</taxon>
        <taxon>Gunneridae</taxon>
        <taxon>Pentapetalae</taxon>
        <taxon>asterids</taxon>
        <taxon>lamiids</taxon>
        <taxon>Lamiales</taxon>
        <taxon>Gesneriaceae</taxon>
        <taxon>Didymocarpoideae</taxon>
        <taxon>Trichosporeae</taxon>
        <taxon>Loxocarpinae</taxon>
        <taxon>Dorcoceras</taxon>
    </lineage>
</organism>